<proteinExistence type="inferred from homology"/>
<dbReference type="SMART" id="SM00493">
    <property type="entry name" value="TOPRIM"/>
    <property type="match status" value="1"/>
</dbReference>
<evidence type="ECO:0000313" key="2">
    <source>
        <dbReference type="EMBL" id="BDI31819.1"/>
    </source>
</evidence>
<dbReference type="NCBIfam" id="TIGR00615">
    <property type="entry name" value="recR"/>
    <property type="match status" value="1"/>
</dbReference>
<keyword evidence="1" id="KW-0227">DNA damage</keyword>
<dbReference type="GO" id="GO:0008270">
    <property type="term" value="F:zinc ion binding"/>
    <property type="evidence" value="ECO:0007669"/>
    <property type="project" value="UniProtKB-KW"/>
</dbReference>
<dbReference type="PROSITE" id="PS01300">
    <property type="entry name" value="RECR"/>
    <property type="match status" value="1"/>
</dbReference>
<dbReference type="OrthoDB" id="9802672at2"/>
<dbReference type="EMBL" id="AP025739">
    <property type="protein sequence ID" value="BDI31819.1"/>
    <property type="molecule type" value="Genomic_DNA"/>
</dbReference>
<dbReference type="FunCoup" id="A0A402D3U0">
    <property type="interactions" value="293"/>
</dbReference>
<dbReference type="AlphaFoldDB" id="A0A402D3U0"/>
<keyword evidence="1" id="KW-0863">Zinc-finger</keyword>
<dbReference type="CDD" id="cd01025">
    <property type="entry name" value="TOPRIM_recR"/>
    <property type="match status" value="1"/>
</dbReference>
<keyword evidence="3" id="KW-1185">Reference proteome</keyword>
<keyword evidence="1" id="KW-0479">Metal-binding</keyword>
<dbReference type="Gene3D" id="3.40.1360.10">
    <property type="match status" value="1"/>
</dbReference>
<dbReference type="Gene3D" id="6.10.250.240">
    <property type="match status" value="1"/>
</dbReference>
<dbReference type="Pfam" id="PF21175">
    <property type="entry name" value="RecR_C"/>
    <property type="match status" value="1"/>
</dbReference>
<comment type="similarity">
    <text evidence="1">Belongs to the RecR family.</text>
</comment>
<protein>
    <recommendedName>
        <fullName evidence="1">Recombination protein RecR</fullName>
    </recommendedName>
</protein>
<dbReference type="Pfam" id="PF13662">
    <property type="entry name" value="Toprim_4"/>
    <property type="match status" value="1"/>
</dbReference>
<reference evidence="2 3" key="1">
    <citation type="journal article" date="2019" name="Int. J. Syst. Evol. Microbiol.">
        <title>Capsulimonas corticalis gen. nov., sp. nov., an aerobic capsulated bacterium, of a novel bacterial order, Capsulimonadales ord. nov., of the class Armatimonadia of the phylum Armatimonadetes.</title>
        <authorList>
            <person name="Li J."/>
            <person name="Kudo C."/>
            <person name="Tonouchi A."/>
        </authorList>
    </citation>
    <scope>NUCLEOTIDE SEQUENCE [LARGE SCALE GENOMIC DNA]</scope>
    <source>
        <strain evidence="2 3">AX-7</strain>
    </source>
</reference>
<dbReference type="Pfam" id="PF02132">
    <property type="entry name" value="RecR_ZnF"/>
    <property type="match status" value="1"/>
</dbReference>
<dbReference type="InterPro" id="IPR023627">
    <property type="entry name" value="Rcmb_RecR"/>
</dbReference>
<dbReference type="Gene3D" id="1.10.8.420">
    <property type="entry name" value="RecR Domain 1"/>
    <property type="match status" value="1"/>
</dbReference>
<dbReference type="PANTHER" id="PTHR30446">
    <property type="entry name" value="RECOMBINATION PROTEIN RECR"/>
    <property type="match status" value="1"/>
</dbReference>
<keyword evidence="1" id="KW-0862">Zinc</keyword>
<dbReference type="InterPro" id="IPR006171">
    <property type="entry name" value="TOPRIM_dom"/>
</dbReference>
<dbReference type="InterPro" id="IPR000093">
    <property type="entry name" value="DNA_Rcmb_RecR"/>
</dbReference>
<dbReference type="SUPFAM" id="SSF111304">
    <property type="entry name" value="Recombination protein RecR"/>
    <property type="match status" value="1"/>
</dbReference>
<keyword evidence="1" id="KW-0234">DNA repair</keyword>
<name>A0A402D3U0_9BACT</name>
<dbReference type="Pfam" id="PF21176">
    <property type="entry name" value="RecR_HhH"/>
    <property type="match status" value="1"/>
</dbReference>
<dbReference type="PANTHER" id="PTHR30446:SF0">
    <property type="entry name" value="RECOMBINATION PROTEIN RECR"/>
    <property type="match status" value="1"/>
</dbReference>
<dbReference type="GO" id="GO:0003677">
    <property type="term" value="F:DNA binding"/>
    <property type="evidence" value="ECO:0007669"/>
    <property type="project" value="UniProtKB-UniRule"/>
</dbReference>
<sequence>MAAYYPKPIARLVGEFEKLPGIGPKSAQRLAFHIMRIPEDETRALAEALLAIQGSIRFCSICFNYSEGDVCDICANPRRDQTHLCVVAEPRDLIAMEKTNEYKGVYHVLQGVISPLEGVTPDRLKVKELQARVADGGFKEIILAMNPTVEGDTTAMYLASILKPLGPRVSRIAHGMPVGGDLDYADQATLIQALEWRREV</sequence>
<evidence type="ECO:0000313" key="3">
    <source>
        <dbReference type="Proteomes" id="UP000287394"/>
    </source>
</evidence>
<dbReference type="PROSITE" id="PS50880">
    <property type="entry name" value="TOPRIM"/>
    <property type="match status" value="1"/>
</dbReference>
<dbReference type="Proteomes" id="UP000287394">
    <property type="component" value="Chromosome"/>
</dbReference>
<gene>
    <name evidence="1 2" type="primary">recR</name>
    <name evidence="2" type="ORF">CCAX7_38700</name>
</gene>
<dbReference type="KEGG" id="ccot:CCAX7_38700"/>
<organism evidence="2 3">
    <name type="scientific">Capsulimonas corticalis</name>
    <dbReference type="NCBI Taxonomy" id="2219043"/>
    <lineage>
        <taxon>Bacteria</taxon>
        <taxon>Bacillati</taxon>
        <taxon>Armatimonadota</taxon>
        <taxon>Armatimonadia</taxon>
        <taxon>Capsulimonadales</taxon>
        <taxon>Capsulimonadaceae</taxon>
        <taxon>Capsulimonas</taxon>
    </lineage>
</organism>
<accession>A0A402D3U0</accession>
<dbReference type="GO" id="GO:0006281">
    <property type="term" value="P:DNA repair"/>
    <property type="evidence" value="ECO:0007669"/>
    <property type="project" value="UniProtKB-UniRule"/>
</dbReference>
<dbReference type="GO" id="GO:0006310">
    <property type="term" value="P:DNA recombination"/>
    <property type="evidence" value="ECO:0007669"/>
    <property type="project" value="UniProtKB-UniRule"/>
</dbReference>
<evidence type="ECO:0000256" key="1">
    <source>
        <dbReference type="HAMAP-Rule" id="MF_00017"/>
    </source>
</evidence>
<dbReference type="HAMAP" id="MF_00017">
    <property type="entry name" value="RecR"/>
    <property type="match status" value="1"/>
</dbReference>
<keyword evidence="1" id="KW-0233">DNA recombination</keyword>
<feature type="zinc finger region" description="C4-type" evidence="1">
    <location>
        <begin position="59"/>
        <end position="74"/>
    </location>
</feature>
<dbReference type="InterPro" id="IPR015967">
    <property type="entry name" value="Rcmb_RecR_Znf"/>
</dbReference>
<dbReference type="RefSeq" id="WP_119324145.1">
    <property type="nucleotide sequence ID" value="NZ_AP025739.1"/>
</dbReference>
<dbReference type="Gene3D" id="3.30.60.80">
    <property type="match status" value="1"/>
</dbReference>
<comment type="function">
    <text evidence="1">May play a role in DNA repair. It seems to be involved in an RecBC-independent recombinational process of DNA repair. It may act with RecF and RecO.</text>
</comment>
<dbReference type="InterPro" id="IPR034137">
    <property type="entry name" value="TOPRIM_RecR"/>
</dbReference>